<dbReference type="STRING" id="559515.M4C3D5"/>
<evidence type="ECO:0000313" key="2">
    <source>
        <dbReference type="EnsemblProtists" id="HpaP813602"/>
    </source>
</evidence>
<proteinExistence type="inferred from homology"/>
<dbReference type="InterPro" id="IPR029044">
    <property type="entry name" value="Nucleotide-diphossugar_trans"/>
</dbReference>
<dbReference type="EnsemblProtists" id="HpaT813602">
    <property type="protein sequence ID" value="HpaP813602"/>
    <property type="gene ID" value="HpaG813602"/>
</dbReference>
<dbReference type="AlphaFoldDB" id="M4C3D5"/>
<dbReference type="InParanoid" id="M4C3D5"/>
<dbReference type="InterPro" id="IPR039741">
    <property type="entry name" value="UDP-sugar_pyrophosphorylase"/>
</dbReference>
<dbReference type="GO" id="GO:0006048">
    <property type="term" value="P:UDP-N-acetylglucosamine biosynthetic process"/>
    <property type="evidence" value="ECO:0007669"/>
    <property type="project" value="TreeGrafter"/>
</dbReference>
<dbReference type="HOGENOM" id="CLU_136480_0_0_1"/>
<dbReference type="Proteomes" id="UP000011713">
    <property type="component" value="Unassembled WGS sequence"/>
</dbReference>
<dbReference type="eggNOG" id="KOG2388">
    <property type="taxonomic scope" value="Eukaryota"/>
</dbReference>
<reference evidence="2" key="2">
    <citation type="submission" date="2015-06" db="UniProtKB">
        <authorList>
            <consortium name="EnsemblProtists"/>
        </authorList>
    </citation>
    <scope>IDENTIFICATION</scope>
    <source>
        <strain evidence="2">Emoy2</strain>
    </source>
</reference>
<comment type="similarity">
    <text evidence="1">Belongs to the UDPGP type 1 family.</text>
</comment>
<reference evidence="3" key="1">
    <citation type="journal article" date="2010" name="Science">
        <title>Signatures of adaptation to obligate biotrophy in the Hyaloperonospora arabidopsidis genome.</title>
        <authorList>
            <person name="Baxter L."/>
            <person name="Tripathy S."/>
            <person name="Ishaque N."/>
            <person name="Boot N."/>
            <person name="Cabral A."/>
            <person name="Kemen E."/>
            <person name="Thines M."/>
            <person name="Ah-Fong A."/>
            <person name="Anderson R."/>
            <person name="Badejoko W."/>
            <person name="Bittner-Eddy P."/>
            <person name="Boore J.L."/>
            <person name="Chibucos M.C."/>
            <person name="Coates M."/>
            <person name="Dehal P."/>
            <person name="Delehaunty K."/>
            <person name="Dong S."/>
            <person name="Downton P."/>
            <person name="Dumas B."/>
            <person name="Fabro G."/>
            <person name="Fronick C."/>
            <person name="Fuerstenberg S.I."/>
            <person name="Fulton L."/>
            <person name="Gaulin E."/>
            <person name="Govers F."/>
            <person name="Hughes L."/>
            <person name="Humphray S."/>
            <person name="Jiang R.H."/>
            <person name="Judelson H."/>
            <person name="Kamoun S."/>
            <person name="Kyung K."/>
            <person name="Meijer H."/>
            <person name="Minx P."/>
            <person name="Morris P."/>
            <person name="Nelson J."/>
            <person name="Phuntumart V."/>
            <person name="Qutob D."/>
            <person name="Rehmany A."/>
            <person name="Rougon-Cardoso A."/>
            <person name="Ryden P."/>
            <person name="Torto-Alalibo T."/>
            <person name="Studholme D."/>
            <person name="Wang Y."/>
            <person name="Win J."/>
            <person name="Wood J."/>
            <person name="Clifton S.W."/>
            <person name="Rogers J."/>
            <person name="Van den Ackerveken G."/>
            <person name="Jones J.D."/>
            <person name="McDowell J.M."/>
            <person name="Beynon J."/>
            <person name="Tyler B.M."/>
        </authorList>
    </citation>
    <scope>NUCLEOTIDE SEQUENCE [LARGE SCALE GENOMIC DNA]</scope>
    <source>
        <strain evidence="3">Emoy2</strain>
    </source>
</reference>
<name>M4C3D5_HYAAE</name>
<keyword evidence="3" id="KW-1185">Reference proteome</keyword>
<protein>
    <submittedName>
        <fullName evidence="2">Uncharacterized protein</fullName>
    </submittedName>
</protein>
<evidence type="ECO:0000256" key="1">
    <source>
        <dbReference type="ARBA" id="ARBA00010401"/>
    </source>
</evidence>
<dbReference type="EMBL" id="JH598160">
    <property type="status" value="NOT_ANNOTATED_CDS"/>
    <property type="molecule type" value="Genomic_DNA"/>
</dbReference>
<dbReference type="SUPFAM" id="SSF53448">
    <property type="entry name" value="Nucleotide-diphospho-sugar transferases"/>
    <property type="match status" value="1"/>
</dbReference>
<dbReference type="Gene3D" id="3.90.550.10">
    <property type="entry name" value="Spore Coat Polysaccharide Biosynthesis Protein SpsA, Chain A"/>
    <property type="match status" value="1"/>
</dbReference>
<dbReference type="PANTHER" id="PTHR11952">
    <property type="entry name" value="UDP- GLUCOSE PYROPHOSPHORYLASE"/>
    <property type="match status" value="1"/>
</dbReference>
<sequence length="166" mass="18247">MSDRVDLGKLVFGAANICNHFYTIELLVHVVLPASNNEYQVAYKKVPMADDTGAAYTPTSNSGVKLESFISGVFPLSSRMAVLSVSRETEFAPVVNPPGNIIDSPGSARQMMHNEGKAWLLAAATTTLPATEADRFVQRCWTNLGTSRSHHWYRTAMKGYRRALNP</sequence>
<evidence type="ECO:0000313" key="3">
    <source>
        <dbReference type="Proteomes" id="UP000011713"/>
    </source>
</evidence>
<dbReference type="PANTHER" id="PTHR11952:SF2">
    <property type="entry name" value="LD24639P"/>
    <property type="match status" value="1"/>
</dbReference>
<dbReference type="VEuPathDB" id="FungiDB:HpaG813602"/>
<organism evidence="2 3">
    <name type="scientific">Hyaloperonospora arabidopsidis (strain Emoy2)</name>
    <name type="common">Downy mildew agent</name>
    <name type="synonym">Peronospora arabidopsidis</name>
    <dbReference type="NCBI Taxonomy" id="559515"/>
    <lineage>
        <taxon>Eukaryota</taxon>
        <taxon>Sar</taxon>
        <taxon>Stramenopiles</taxon>
        <taxon>Oomycota</taxon>
        <taxon>Peronosporomycetes</taxon>
        <taxon>Peronosporales</taxon>
        <taxon>Peronosporaceae</taxon>
        <taxon>Hyaloperonospora</taxon>
    </lineage>
</organism>
<dbReference type="GO" id="GO:0003977">
    <property type="term" value="F:UDP-N-acetylglucosamine diphosphorylase activity"/>
    <property type="evidence" value="ECO:0007669"/>
    <property type="project" value="TreeGrafter"/>
</dbReference>
<accession>M4C3D5</accession>